<dbReference type="SUPFAM" id="SSF52440">
    <property type="entry name" value="PreATP-grasp domain"/>
    <property type="match status" value="1"/>
</dbReference>
<dbReference type="Gene3D" id="3.40.50.20">
    <property type="match status" value="1"/>
</dbReference>
<keyword evidence="10 25" id="KW-0547">Nucleotide-binding</keyword>
<keyword evidence="8 22" id="KW-0436">Ligase</keyword>
<keyword evidence="13 22" id="KW-0133">Cell shape</keyword>
<dbReference type="AlphaFoldDB" id="A0A9D1CWY4"/>
<reference evidence="27" key="1">
    <citation type="submission" date="2020-10" db="EMBL/GenBank/DDBJ databases">
        <authorList>
            <person name="Gilroy R."/>
        </authorList>
    </citation>
    <scope>NUCLEOTIDE SEQUENCE</scope>
    <source>
        <strain evidence="27">ChiSjej6B24-2974</strain>
    </source>
</reference>
<dbReference type="InterPro" id="IPR011127">
    <property type="entry name" value="Dala_Dala_lig_N"/>
</dbReference>
<gene>
    <name evidence="22" type="primary">ddl</name>
    <name evidence="27" type="ORF">IAA52_10710</name>
</gene>
<evidence type="ECO:0000256" key="25">
    <source>
        <dbReference type="PROSITE-ProRule" id="PRU00409"/>
    </source>
</evidence>
<keyword evidence="16 22" id="KW-0961">Cell wall biogenesis/degradation</keyword>
<dbReference type="GO" id="GO:0005524">
    <property type="term" value="F:ATP binding"/>
    <property type="evidence" value="ECO:0007669"/>
    <property type="project" value="UniProtKB-UniRule"/>
</dbReference>
<organism evidence="27 28">
    <name type="scientific">Candidatus Pullichristensenella stercorigallinarum</name>
    <dbReference type="NCBI Taxonomy" id="2840909"/>
    <lineage>
        <taxon>Bacteria</taxon>
        <taxon>Bacillati</taxon>
        <taxon>Bacillota</taxon>
        <taxon>Clostridia</taxon>
        <taxon>Candidatus Pullichristensenella</taxon>
    </lineage>
</organism>
<evidence type="ECO:0000256" key="3">
    <source>
        <dbReference type="ARBA" id="ARBA00004496"/>
    </source>
</evidence>
<dbReference type="InterPro" id="IPR013815">
    <property type="entry name" value="ATP_grasp_subdomain_1"/>
</dbReference>
<evidence type="ECO:0000256" key="6">
    <source>
        <dbReference type="ARBA" id="ARBA00012216"/>
    </source>
</evidence>
<evidence type="ECO:0000256" key="20">
    <source>
        <dbReference type="ARBA" id="ARBA00076288"/>
    </source>
</evidence>
<protein>
    <recommendedName>
        <fullName evidence="19 22">D-alanine--D-alanine ligase</fullName>
        <ecNumber evidence="6 22">6.3.2.4</ecNumber>
    </recommendedName>
    <alternativeName>
        <fullName evidence="21 22">D-Ala-D-Ala ligase</fullName>
    </alternativeName>
    <alternativeName>
        <fullName evidence="20 22">D-alanylalanine synthetase</fullName>
    </alternativeName>
</protein>
<evidence type="ECO:0000256" key="7">
    <source>
        <dbReference type="ARBA" id="ARBA00022490"/>
    </source>
</evidence>
<evidence type="ECO:0000256" key="23">
    <source>
        <dbReference type="PIRSR" id="PIRSR039102-1"/>
    </source>
</evidence>
<feature type="active site" evidence="23">
    <location>
        <position position="15"/>
    </location>
</feature>
<reference evidence="27" key="2">
    <citation type="journal article" date="2021" name="PeerJ">
        <title>Extensive microbial diversity within the chicken gut microbiome revealed by metagenomics and culture.</title>
        <authorList>
            <person name="Gilroy R."/>
            <person name="Ravi A."/>
            <person name="Getino M."/>
            <person name="Pursley I."/>
            <person name="Horton D.L."/>
            <person name="Alikhan N.F."/>
            <person name="Baker D."/>
            <person name="Gharbi K."/>
            <person name="Hall N."/>
            <person name="Watson M."/>
            <person name="Adriaenssens E.M."/>
            <person name="Foster-Nyarko E."/>
            <person name="Jarju S."/>
            <person name="Secka A."/>
            <person name="Antonio M."/>
            <person name="Oren A."/>
            <person name="Chaudhuri R.R."/>
            <person name="La Ragione R."/>
            <person name="Hildebrand F."/>
            <person name="Pallen M.J."/>
        </authorList>
    </citation>
    <scope>NUCLEOTIDE SEQUENCE</scope>
    <source>
        <strain evidence="27">ChiSjej6B24-2974</strain>
    </source>
</reference>
<evidence type="ECO:0000256" key="22">
    <source>
        <dbReference type="HAMAP-Rule" id="MF_00047"/>
    </source>
</evidence>
<evidence type="ECO:0000256" key="4">
    <source>
        <dbReference type="ARBA" id="ARBA00004752"/>
    </source>
</evidence>
<proteinExistence type="inferred from homology"/>
<comment type="function">
    <text evidence="2 22">Cell wall formation.</text>
</comment>
<dbReference type="GO" id="GO:0009252">
    <property type="term" value="P:peptidoglycan biosynthetic process"/>
    <property type="evidence" value="ECO:0007669"/>
    <property type="project" value="UniProtKB-UniRule"/>
</dbReference>
<dbReference type="GO" id="GO:0008716">
    <property type="term" value="F:D-alanine-D-alanine ligase activity"/>
    <property type="evidence" value="ECO:0007669"/>
    <property type="project" value="UniProtKB-UniRule"/>
</dbReference>
<evidence type="ECO:0000256" key="1">
    <source>
        <dbReference type="ARBA" id="ARBA00001936"/>
    </source>
</evidence>
<dbReference type="Gene3D" id="3.30.1490.20">
    <property type="entry name" value="ATP-grasp fold, A domain"/>
    <property type="match status" value="1"/>
</dbReference>
<evidence type="ECO:0000256" key="19">
    <source>
        <dbReference type="ARBA" id="ARBA00068427"/>
    </source>
</evidence>
<feature type="binding site" evidence="24">
    <location>
        <position position="331"/>
    </location>
    <ligand>
        <name>Mg(2+)</name>
        <dbReference type="ChEBI" id="CHEBI:18420"/>
        <label>1</label>
    </ligand>
</feature>
<dbReference type="NCBIfam" id="NF002528">
    <property type="entry name" value="PRK01966.1-4"/>
    <property type="match status" value="1"/>
</dbReference>
<dbReference type="InterPro" id="IPR005905">
    <property type="entry name" value="D_ala_D_ala"/>
</dbReference>
<evidence type="ECO:0000256" key="9">
    <source>
        <dbReference type="ARBA" id="ARBA00022723"/>
    </source>
</evidence>
<dbReference type="Pfam" id="PF01820">
    <property type="entry name" value="Dala_Dala_lig_N"/>
    <property type="match status" value="1"/>
</dbReference>
<evidence type="ECO:0000256" key="18">
    <source>
        <dbReference type="ARBA" id="ARBA00060592"/>
    </source>
</evidence>
<evidence type="ECO:0000256" key="17">
    <source>
        <dbReference type="ARBA" id="ARBA00047614"/>
    </source>
</evidence>
<feature type="binding site" evidence="24">
    <location>
        <position position="318"/>
    </location>
    <ligand>
        <name>Mg(2+)</name>
        <dbReference type="ChEBI" id="CHEBI:18420"/>
        <label>1</label>
    </ligand>
</feature>
<evidence type="ECO:0000256" key="13">
    <source>
        <dbReference type="ARBA" id="ARBA00022960"/>
    </source>
</evidence>
<dbReference type="Proteomes" id="UP000824260">
    <property type="component" value="Unassembled WGS sequence"/>
</dbReference>
<evidence type="ECO:0000256" key="5">
    <source>
        <dbReference type="ARBA" id="ARBA00010871"/>
    </source>
</evidence>
<evidence type="ECO:0000313" key="28">
    <source>
        <dbReference type="Proteomes" id="UP000824260"/>
    </source>
</evidence>
<comment type="pathway">
    <text evidence="18">Glycan biosynthesis.</text>
</comment>
<dbReference type="GO" id="GO:0005829">
    <property type="term" value="C:cytosol"/>
    <property type="evidence" value="ECO:0007669"/>
    <property type="project" value="TreeGrafter"/>
</dbReference>
<evidence type="ECO:0000256" key="12">
    <source>
        <dbReference type="ARBA" id="ARBA00022842"/>
    </source>
</evidence>
<dbReference type="Gene3D" id="3.30.470.20">
    <property type="entry name" value="ATP-grasp fold, B domain"/>
    <property type="match status" value="1"/>
</dbReference>
<dbReference type="InterPro" id="IPR011761">
    <property type="entry name" value="ATP-grasp"/>
</dbReference>
<dbReference type="PROSITE" id="PS00843">
    <property type="entry name" value="DALA_DALA_LIGASE_1"/>
    <property type="match status" value="1"/>
</dbReference>
<evidence type="ECO:0000259" key="26">
    <source>
        <dbReference type="PROSITE" id="PS50975"/>
    </source>
</evidence>
<keyword evidence="7 22" id="KW-0963">Cytoplasm</keyword>
<dbReference type="NCBIfam" id="TIGR01205">
    <property type="entry name" value="D_ala_D_alaTIGR"/>
    <property type="match status" value="1"/>
</dbReference>
<dbReference type="Pfam" id="PF07478">
    <property type="entry name" value="Dala_Dala_lig_C"/>
    <property type="match status" value="1"/>
</dbReference>
<dbReference type="PIRSF" id="PIRSF039102">
    <property type="entry name" value="Ddl/VanB"/>
    <property type="match status" value="1"/>
</dbReference>
<dbReference type="InterPro" id="IPR011095">
    <property type="entry name" value="Dala_Dala_lig_C"/>
</dbReference>
<feature type="active site" evidence="23">
    <location>
        <position position="198"/>
    </location>
</feature>
<dbReference type="GO" id="GO:0071555">
    <property type="term" value="P:cell wall organization"/>
    <property type="evidence" value="ECO:0007669"/>
    <property type="project" value="UniProtKB-KW"/>
</dbReference>
<feature type="binding site" evidence="24">
    <location>
        <position position="331"/>
    </location>
    <ligand>
        <name>Mg(2+)</name>
        <dbReference type="ChEBI" id="CHEBI:18420"/>
        <label>2</label>
    </ligand>
</feature>
<dbReference type="PROSITE" id="PS50975">
    <property type="entry name" value="ATP_GRASP"/>
    <property type="match status" value="1"/>
</dbReference>
<comment type="cofactor">
    <cofactor evidence="24">
        <name>Mg(2+)</name>
        <dbReference type="ChEBI" id="CHEBI:18420"/>
    </cofactor>
    <cofactor evidence="24">
        <name>Mn(2+)</name>
        <dbReference type="ChEBI" id="CHEBI:29035"/>
    </cofactor>
    <text evidence="24">Binds 2 magnesium or manganese ions per subunit.</text>
</comment>
<feature type="binding site" evidence="24">
    <location>
        <position position="333"/>
    </location>
    <ligand>
        <name>Mg(2+)</name>
        <dbReference type="ChEBI" id="CHEBI:18420"/>
        <label>2</label>
    </ligand>
</feature>
<dbReference type="PROSITE" id="PS00844">
    <property type="entry name" value="DALA_DALA_LIGASE_2"/>
    <property type="match status" value="1"/>
</dbReference>
<keyword evidence="15 24" id="KW-0464">Manganese</keyword>
<dbReference type="EMBL" id="DVFZ01000102">
    <property type="protein sequence ID" value="HIQ83557.1"/>
    <property type="molecule type" value="Genomic_DNA"/>
</dbReference>
<dbReference type="InterPro" id="IPR016185">
    <property type="entry name" value="PreATP-grasp_dom_sf"/>
</dbReference>
<evidence type="ECO:0000256" key="10">
    <source>
        <dbReference type="ARBA" id="ARBA00022741"/>
    </source>
</evidence>
<name>A0A9D1CWY4_9FIRM</name>
<comment type="subcellular location">
    <subcellularLocation>
        <location evidence="3 22">Cytoplasm</location>
    </subcellularLocation>
</comment>
<keyword evidence="9 24" id="KW-0479">Metal-binding</keyword>
<evidence type="ECO:0000256" key="21">
    <source>
        <dbReference type="ARBA" id="ARBA00077154"/>
    </source>
</evidence>
<dbReference type="InterPro" id="IPR000291">
    <property type="entry name" value="D-Ala_lig_Van_CS"/>
</dbReference>
<comment type="cofactor">
    <cofactor evidence="1">
        <name>Mn(2+)</name>
        <dbReference type="ChEBI" id="CHEBI:29035"/>
    </cofactor>
</comment>
<keyword evidence="12 24" id="KW-0460">Magnesium</keyword>
<sequence length="397" mass="43705">MKLKIGVIYGSRTCEHDVSIISALQAAQALNKENYDVTYIYIGREGTWYTGEALADVKFYERFDPAKVMRVLPAGEGGKLALYHLPEKKKLFVSAAAERVALLDVVMPVLHGLNGEDGTLQGMLEMFNVPYTSAGVMGSAVGMDKITMKLLFKGCGFPVIEGVWFDRGRWSRERDGVMDEAEEKIGYPMIVKPANLGSSIGINVAHDREQLEDAVETAVAYDHRVLVEKAVTPLREVNCAVMGYGDHVETSELEMPVTQEELLTFEEKYIRNAKGANGMASQARIIPAPVDEKTAETVRNLAERAFHAMDLKGVVRIDFILDGENHVFINEANTIPGSLAFYLWEPKGISFSALLDGMVECAFNAYADKKASVFSHDSTILANILRGSKGAKGKLNR</sequence>
<evidence type="ECO:0000256" key="11">
    <source>
        <dbReference type="ARBA" id="ARBA00022840"/>
    </source>
</evidence>
<dbReference type="EC" id="6.3.2.4" evidence="6 22"/>
<dbReference type="PANTHER" id="PTHR23132:SF25">
    <property type="entry name" value="D-ALANINE--D-ALANINE LIGASE A"/>
    <property type="match status" value="1"/>
</dbReference>
<feature type="domain" description="ATP-grasp" evidence="26">
    <location>
        <begin position="149"/>
        <end position="360"/>
    </location>
</feature>
<comment type="catalytic activity">
    <reaction evidence="17 22">
        <text>2 D-alanine + ATP = D-alanyl-D-alanine + ADP + phosphate + H(+)</text>
        <dbReference type="Rhea" id="RHEA:11224"/>
        <dbReference type="ChEBI" id="CHEBI:15378"/>
        <dbReference type="ChEBI" id="CHEBI:30616"/>
        <dbReference type="ChEBI" id="CHEBI:43474"/>
        <dbReference type="ChEBI" id="CHEBI:57416"/>
        <dbReference type="ChEBI" id="CHEBI:57822"/>
        <dbReference type="ChEBI" id="CHEBI:456216"/>
        <dbReference type="EC" id="6.3.2.4"/>
    </reaction>
</comment>
<comment type="similarity">
    <text evidence="5 22">Belongs to the D-alanine--D-alanine ligase family.</text>
</comment>
<evidence type="ECO:0000256" key="14">
    <source>
        <dbReference type="ARBA" id="ARBA00022984"/>
    </source>
</evidence>
<dbReference type="GO" id="GO:0046872">
    <property type="term" value="F:metal ion binding"/>
    <property type="evidence" value="ECO:0007669"/>
    <property type="project" value="UniProtKB-KW"/>
</dbReference>
<comment type="caution">
    <text evidence="27">The sequence shown here is derived from an EMBL/GenBank/DDBJ whole genome shotgun (WGS) entry which is preliminary data.</text>
</comment>
<evidence type="ECO:0000256" key="2">
    <source>
        <dbReference type="ARBA" id="ARBA00003921"/>
    </source>
</evidence>
<accession>A0A9D1CWY4</accession>
<dbReference type="HAMAP" id="MF_00047">
    <property type="entry name" value="Dala_Dala_lig"/>
    <property type="match status" value="1"/>
</dbReference>
<evidence type="ECO:0000256" key="16">
    <source>
        <dbReference type="ARBA" id="ARBA00023316"/>
    </source>
</evidence>
<feature type="active site" evidence="23">
    <location>
        <position position="338"/>
    </location>
</feature>
<comment type="pathway">
    <text evidence="4 22">Cell wall biogenesis; peptidoglycan biosynthesis.</text>
</comment>
<evidence type="ECO:0000256" key="15">
    <source>
        <dbReference type="ARBA" id="ARBA00023211"/>
    </source>
</evidence>
<dbReference type="GO" id="GO:0008360">
    <property type="term" value="P:regulation of cell shape"/>
    <property type="evidence" value="ECO:0007669"/>
    <property type="project" value="UniProtKB-KW"/>
</dbReference>
<evidence type="ECO:0000256" key="24">
    <source>
        <dbReference type="PIRSR" id="PIRSR039102-3"/>
    </source>
</evidence>
<keyword evidence="11 25" id="KW-0067">ATP-binding</keyword>
<dbReference type="FunFam" id="3.30.1490.20:FF:000007">
    <property type="entry name" value="D-alanine--D-alanine ligase"/>
    <property type="match status" value="1"/>
</dbReference>
<dbReference type="PANTHER" id="PTHR23132">
    <property type="entry name" value="D-ALANINE--D-ALANINE LIGASE"/>
    <property type="match status" value="1"/>
</dbReference>
<evidence type="ECO:0000256" key="8">
    <source>
        <dbReference type="ARBA" id="ARBA00022598"/>
    </source>
</evidence>
<evidence type="ECO:0000313" key="27">
    <source>
        <dbReference type="EMBL" id="HIQ83557.1"/>
    </source>
</evidence>
<dbReference type="SUPFAM" id="SSF56059">
    <property type="entry name" value="Glutathione synthetase ATP-binding domain-like"/>
    <property type="match status" value="1"/>
</dbReference>
<keyword evidence="14 22" id="KW-0573">Peptidoglycan synthesis</keyword>